<keyword evidence="3" id="KW-0732">Signal</keyword>
<feature type="region of interest" description="Disordered" evidence="2">
    <location>
        <begin position="38"/>
        <end position="61"/>
    </location>
</feature>
<organism evidence="4 5">
    <name type="scientific">Aeoliella straminimaris</name>
    <dbReference type="NCBI Taxonomy" id="2954799"/>
    <lineage>
        <taxon>Bacteria</taxon>
        <taxon>Pseudomonadati</taxon>
        <taxon>Planctomycetota</taxon>
        <taxon>Planctomycetia</taxon>
        <taxon>Pirellulales</taxon>
        <taxon>Lacipirellulaceae</taxon>
        <taxon>Aeoliella</taxon>
    </lineage>
</organism>
<evidence type="ECO:0000256" key="1">
    <source>
        <dbReference type="PROSITE-ProRule" id="PRU00339"/>
    </source>
</evidence>
<evidence type="ECO:0000256" key="3">
    <source>
        <dbReference type="SAM" id="SignalP"/>
    </source>
</evidence>
<dbReference type="InterPro" id="IPR011990">
    <property type="entry name" value="TPR-like_helical_dom_sf"/>
</dbReference>
<dbReference type="AlphaFoldDB" id="A0A9X2FCH4"/>
<dbReference type="Gene3D" id="1.25.40.10">
    <property type="entry name" value="Tetratricopeptide repeat domain"/>
    <property type="match status" value="1"/>
</dbReference>
<accession>A0A9X2FCH4</accession>
<dbReference type="PROSITE" id="PS50005">
    <property type="entry name" value="TPR"/>
    <property type="match status" value="1"/>
</dbReference>
<dbReference type="Proteomes" id="UP001155241">
    <property type="component" value="Unassembled WGS sequence"/>
</dbReference>
<feature type="signal peptide" evidence="3">
    <location>
        <begin position="1"/>
        <end position="27"/>
    </location>
</feature>
<dbReference type="RefSeq" id="WP_252853776.1">
    <property type="nucleotide sequence ID" value="NZ_JAMXLR010000061.1"/>
</dbReference>
<dbReference type="InterPro" id="IPR019734">
    <property type="entry name" value="TPR_rpt"/>
</dbReference>
<dbReference type="EMBL" id="JAMXLR010000061">
    <property type="protein sequence ID" value="MCO6045663.1"/>
    <property type="molecule type" value="Genomic_DNA"/>
</dbReference>
<reference evidence="4" key="1">
    <citation type="submission" date="2022-06" db="EMBL/GenBank/DDBJ databases">
        <title>Aeoliella straminimaris, a novel planctomycete from sediments.</title>
        <authorList>
            <person name="Vitorino I.R."/>
            <person name="Lage O.M."/>
        </authorList>
    </citation>
    <scope>NUCLEOTIDE SEQUENCE</scope>
    <source>
        <strain evidence="4">ICT_H6.2</strain>
    </source>
</reference>
<comment type="caution">
    <text evidence="4">The sequence shown here is derived from an EMBL/GenBank/DDBJ whole genome shotgun (WGS) entry which is preliminary data.</text>
</comment>
<gene>
    <name evidence="4" type="ORF">NG895_17335</name>
</gene>
<dbReference type="SUPFAM" id="SSF48452">
    <property type="entry name" value="TPR-like"/>
    <property type="match status" value="1"/>
</dbReference>
<keyword evidence="5" id="KW-1185">Reference proteome</keyword>
<evidence type="ECO:0000256" key="2">
    <source>
        <dbReference type="SAM" id="MobiDB-lite"/>
    </source>
</evidence>
<feature type="chain" id="PRO_5040864607" description="Tetratricopeptide repeat protein" evidence="3">
    <location>
        <begin position="28"/>
        <end position="345"/>
    </location>
</feature>
<protein>
    <recommendedName>
        <fullName evidence="6">Tetratricopeptide repeat protein</fullName>
    </recommendedName>
</protein>
<feature type="region of interest" description="Disordered" evidence="2">
    <location>
        <begin position="321"/>
        <end position="345"/>
    </location>
</feature>
<evidence type="ECO:0000313" key="5">
    <source>
        <dbReference type="Proteomes" id="UP001155241"/>
    </source>
</evidence>
<name>A0A9X2FCH4_9BACT</name>
<dbReference type="SMART" id="SM00028">
    <property type="entry name" value="TPR"/>
    <property type="match status" value="3"/>
</dbReference>
<sequence>MKRYQFASIIVAAAIVAALNWSGDCNAQIIRTAPDIKTPSNYQPGTGVDRNGIKPQSSNRRTRHYSAPAGGYYYGWNPGRYYFYSDSYYFNDRFLCPYCGRRWCNGGCRYYGPIYYPPIVGDAGAVFGPRAVQNFLGVGGNNQNAGVADPNPIRVAAAQAPAAPPKLSNPTARARAWKFVEYGDRHFKRGDYRKAAERYRKAESQASEIADIYFRQGFAEMGAERYPDAVAAISKGLELKPDWPNSGFVLEELYPTAEAKREVFRQLHSHVAQNPNDADAQYMLAVLQHFDGQSEAAELRFRRVVELVGVGTHARAFLPLEPLPQPAQPPLVDPNADLQDAVQDP</sequence>
<proteinExistence type="predicted"/>
<feature type="compositionally biased region" description="Pro residues" evidence="2">
    <location>
        <begin position="321"/>
        <end position="332"/>
    </location>
</feature>
<keyword evidence="1" id="KW-0802">TPR repeat</keyword>
<evidence type="ECO:0008006" key="6">
    <source>
        <dbReference type="Google" id="ProtNLM"/>
    </source>
</evidence>
<evidence type="ECO:0000313" key="4">
    <source>
        <dbReference type="EMBL" id="MCO6045663.1"/>
    </source>
</evidence>
<feature type="repeat" description="TPR" evidence="1">
    <location>
        <begin position="210"/>
        <end position="243"/>
    </location>
</feature>